<dbReference type="CDD" id="cd18322">
    <property type="entry name" value="BTB_POZ_SKP1"/>
    <property type="match status" value="1"/>
</dbReference>
<reference evidence="6" key="1">
    <citation type="submission" date="2013-04" db="EMBL/GenBank/DDBJ databases">
        <title>The Genome Sequence of Fonticula alba ATCC 38817.</title>
        <authorList>
            <consortium name="The Broad Institute Genomics Platform"/>
            <person name="Russ C."/>
            <person name="Cuomo C."/>
            <person name="Burger G."/>
            <person name="Gray M.W."/>
            <person name="Holland P.W.H."/>
            <person name="King N."/>
            <person name="Lang F.B.F."/>
            <person name="Roger A.J."/>
            <person name="Ruiz-Trillo I."/>
            <person name="Brown M."/>
            <person name="Walker B."/>
            <person name="Young S."/>
            <person name="Zeng Q."/>
            <person name="Gargeya S."/>
            <person name="Fitzgerald M."/>
            <person name="Haas B."/>
            <person name="Abouelleil A."/>
            <person name="Allen A.W."/>
            <person name="Alvarado L."/>
            <person name="Arachchi H.M."/>
            <person name="Berlin A.M."/>
            <person name="Chapman S.B."/>
            <person name="Gainer-Dewar J."/>
            <person name="Goldberg J."/>
            <person name="Griggs A."/>
            <person name="Gujja S."/>
            <person name="Hansen M."/>
            <person name="Howarth C."/>
            <person name="Imamovic A."/>
            <person name="Ireland A."/>
            <person name="Larimer J."/>
            <person name="McCowan C."/>
            <person name="Murphy C."/>
            <person name="Pearson M."/>
            <person name="Poon T.W."/>
            <person name="Priest M."/>
            <person name="Roberts A."/>
            <person name="Saif S."/>
            <person name="Shea T."/>
            <person name="Sisk P."/>
            <person name="Sykes S."/>
            <person name="Wortman J."/>
            <person name="Nusbaum C."/>
            <person name="Birren B."/>
        </authorList>
    </citation>
    <scope>NUCLEOTIDE SEQUENCE [LARGE SCALE GENOMIC DNA]</scope>
    <source>
        <strain evidence="6">ATCC 38817</strain>
    </source>
</reference>
<sequence length="171" mass="19237">MQTPDIGNVSLICKDGVTIEVPRDIAEKSRLIKNLLHDLGPVATPIPLPSVDSTILIEVFKWAFHHRFDPPPMTEEEMASAFRNGRSLRRLDDISSWDHDFCQVDQATLFNIIVVANYLDIPALLDLTTKSVATMITGKTPEQLRLTFNIPSDLAPDEEDSIQRDNQWIGN</sequence>
<feature type="domain" description="SKP1 component dimerisation" evidence="4">
    <location>
        <begin position="124"/>
        <end position="169"/>
    </location>
</feature>
<evidence type="ECO:0000313" key="6">
    <source>
        <dbReference type="EMBL" id="KCV69973.1"/>
    </source>
</evidence>
<dbReference type="GO" id="GO:0006511">
    <property type="term" value="P:ubiquitin-dependent protein catabolic process"/>
    <property type="evidence" value="ECO:0007669"/>
    <property type="project" value="InterPro"/>
</dbReference>
<dbReference type="STRING" id="691883.A0A058Z7W4"/>
<dbReference type="Pfam" id="PF01466">
    <property type="entry name" value="Skp1"/>
    <property type="match status" value="1"/>
</dbReference>
<dbReference type="SUPFAM" id="SSF81382">
    <property type="entry name" value="Skp1 dimerisation domain-like"/>
    <property type="match status" value="1"/>
</dbReference>
<protein>
    <recommendedName>
        <fullName evidence="8">S-phase kinase-associated protein 1</fullName>
    </recommendedName>
</protein>
<proteinExistence type="inferred from homology"/>
<dbReference type="InterPro" id="IPR016073">
    <property type="entry name" value="Skp1_comp_POZ"/>
</dbReference>
<evidence type="ECO:0000313" key="7">
    <source>
        <dbReference type="Proteomes" id="UP000030693"/>
    </source>
</evidence>
<dbReference type="RefSeq" id="XP_009495579.1">
    <property type="nucleotide sequence ID" value="XM_009497304.1"/>
</dbReference>
<evidence type="ECO:0008006" key="8">
    <source>
        <dbReference type="Google" id="ProtNLM"/>
    </source>
</evidence>
<dbReference type="UniPathway" id="UPA00143"/>
<dbReference type="InterPro" id="IPR011333">
    <property type="entry name" value="SKP1/BTB/POZ_sf"/>
</dbReference>
<dbReference type="Gene3D" id="3.30.710.10">
    <property type="entry name" value="Potassium Channel Kv1.1, Chain A"/>
    <property type="match status" value="1"/>
</dbReference>
<accession>A0A058Z7W4</accession>
<dbReference type="Pfam" id="PF03931">
    <property type="entry name" value="Skp1_POZ"/>
    <property type="match status" value="1"/>
</dbReference>
<dbReference type="SMART" id="SM00512">
    <property type="entry name" value="Skp1"/>
    <property type="match status" value="1"/>
</dbReference>
<dbReference type="InterPro" id="IPR001232">
    <property type="entry name" value="SKP1-like"/>
</dbReference>
<dbReference type="AlphaFoldDB" id="A0A058Z7W4"/>
<dbReference type="GeneID" id="20528163"/>
<dbReference type="PANTHER" id="PTHR11165">
    <property type="entry name" value="SKP1"/>
    <property type="match status" value="1"/>
</dbReference>
<evidence type="ECO:0000256" key="2">
    <source>
        <dbReference type="ARBA" id="ARBA00022786"/>
    </source>
</evidence>
<organism evidence="6">
    <name type="scientific">Fonticula alba</name>
    <name type="common">Slime mold</name>
    <dbReference type="NCBI Taxonomy" id="691883"/>
    <lineage>
        <taxon>Eukaryota</taxon>
        <taxon>Rotosphaerida</taxon>
        <taxon>Fonticulaceae</taxon>
        <taxon>Fonticula</taxon>
    </lineage>
</organism>
<dbReference type="EMBL" id="KB932205">
    <property type="protein sequence ID" value="KCV69973.1"/>
    <property type="molecule type" value="Genomic_DNA"/>
</dbReference>
<dbReference type="SUPFAM" id="SSF54695">
    <property type="entry name" value="POZ domain"/>
    <property type="match status" value="1"/>
</dbReference>
<keyword evidence="7" id="KW-1185">Reference proteome</keyword>
<dbReference type="GO" id="GO:0016567">
    <property type="term" value="P:protein ubiquitination"/>
    <property type="evidence" value="ECO:0007669"/>
    <property type="project" value="UniProtKB-UniPathway"/>
</dbReference>
<dbReference type="eggNOG" id="KOG1724">
    <property type="taxonomic scope" value="Eukaryota"/>
</dbReference>
<dbReference type="Proteomes" id="UP000030693">
    <property type="component" value="Unassembled WGS sequence"/>
</dbReference>
<dbReference type="OrthoDB" id="2342932at2759"/>
<dbReference type="PIRSF" id="PIRSF028729">
    <property type="entry name" value="E3_ubiquit_lig_SCF_Skp"/>
    <property type="match status" value="1"/>
</dbReference>
<name>A0A058Z7W4_FONAL</name>
<dbReference type="InterPro" id="IPR016072">
    <property type="entry name" value="Skp1_comp_dimer"/>
</dbReference>
<evidence type="ECO:0000259" key="5">
    <source>
        <dbReference type="Pfam" id="PF03931"/>
    </source>
</evidence>
<gene>
    <name evidence="6" type="ORF">H696_03438</name>
</gene>
<dbReference type="InterPro" id="IPR036296">
    <property type="entry name" value="SKP1-like_dim_sf"/>
</dbReference>
<dbReference type="OMA" id="LHIEYSC"/>
<comment type="pathway">
    <text evidence="3">Protein modification; protein ubiquitination.</text>
</comment>
<dbReference type="FunFam" id="3.30.710.10:FF:000026">
    <property type="entry name" value="E3 ubiquitin ligase complex SCF subunit"/>
    <property type="match status" value="1"/>
</dbReference>
<feature type="domain" description="SKP1 component POZ" evidence="5">
    <location>
        <begin position="9"/>
        <end position="67"/>
    </location>
</feature>
<evidence type="ECO:0000256" key="3">
    <source>
        <dbReference type="PIRNR" id="PIRNR028729"/>
    </source>
</evidence>
<evidence type="ECO:0000256" key="1">
    <source>
        <dbReference type="ARBA" id="ARBA00009993"/>
    </source>
</evidence>
<comment type="similarity">
    <text evidence="1 3">Belongs to the SKP1 family.</text>
</comment>
<keyword evidence="2 3" id="KW-0833">Ubl conjugation pathway</keyword>
<dbReference type="InterPro" id="IPR016897">
    <property type="entry name" value="SKP1"/>
</dbReference>
<evidence type="ECO:0000259" key="4">
    <source>
        <dbReference type="Pfam" id="PF01466"/>
    </source>
</evidence>